<dbReference type="SUPFAM" id="SSF52317">
    <property type="entry name" value="Class I glutamine amidotransferase-like"/>
    <property type="match status" value="1"/>
</dbReference>
<dbReference type="CDD" id="cd03141">
    <property type="entry name" value="GATase1_Hsp31_like"/>
    <property type="match status" value="1"/>
</dbReference>
<dbReference type="FunCoup" id="C7R759">
    <property type="interactions" value="172"/>
</dbReference>
<dbReference type="PANTHER" id="PTHR48094:SF11">
    <property type="entry name" value="GLUTATHIONE-INDEPENDENT GLYOXALASE HSP31-RELATED"/>
    <property type="match status" value="1"/>
</dbReference>
<evidence type="ECO:0000259" key="5">
    <source>
        <dbReference type="Pfam" id="PF01965"/>
    </source>
</evidence>
<evidence type="ECO:0000256" key="2">
    <source>
        <dbReference type="ARBA" id="ARBA00023239"/>
    </source>
</evidence>
<proteinExistence type="inferred from homology"/>
<evidence type="ECO:0000256" key="4">
    <source>
        <dbReference type="SAM" id="SignalP"/>
    </source>
</evidence>
<sequence length="364" mass="40141">MKLFTYLFAVMLFTSQAAFADEKRVLMLISSYGTEANPELSYDLEELAQSYLVLHDNGVKLDIASPKGGAVLVKNNKDSLDYIQRFKALATEKLANTLATEDIDISQYDGVFIVGGAGAMLDLPAHEATQQLLTHAVQIDKVITAVCHGPAAIADIKLSDGSYFVAGKQVNGFTNVEEQAFSGEHVAQFPFLLQDRLIKNGARFVQNAPMLPYVAVDGKLITAQNPGSVAKAAEAMVLALDLAVVQRTPFADENTMSLLSQARQNGPVVIDLALQNPNHNIDINYLALYGFYAYRLADDADKLRELAIMQVISKHFSHPEFDAQFIIQSLEQGQLNQAREAYSEFAKRYPEHDYVSELKTKLML</sequence>
<keyword evidence="7" id="KW-1185">Reference proteome</keyword>
<feature type="domain" description="DJ-1/PfpI" evidence="5">
    <location>
        <begin position="45"/>
        <end position="235"/>
    </location>
</feature>
<protein>
    <submittedName>
        <fullName evidence="6">ThiJ/PfpI domain protein</fullName>
    </submittedName>
</protein>
<dbReference type="AlphaFoldDB" id="C7R759"/>
<dbReference type="InterPro" id="IPR029062">
    <property type="entry name" value="Class_I_gatase-like"/>
</dbReference>
<dbReference type="STRING" id="523791.Kkor_2105"/>
<dbReference type="KEGG" id="kko:Kkor_2105"/>
<dbReference type="HOGENOM" id="CLU_064923_0_0_6"/>
<feature type="signal peptide" evidence="4">
    <location>
        <begin position="1"/>
        <end position="20"/>
    </location>
</feature>
<evidence type="ECO:0000256" key="3">
    <source>
        <dbReference type="ARBA" id="ARBA00038493"/>
    </source>
</evidence>
<dbReference type="GO" id="GO:0019172">
    <property type="term" value="F:glyoxalase III activity"/>
    <property type="evidence" value="ECO:0007669"/>
    <property type="project" value="TreeGrafter"/>
</dbReference>
<feature type="chain" id="PRO_5002981293" evidence="4">
    <location>
        <begin position="21"/>
        <end position="364"/>
    </location>
</feature>
<dbReference type="InParanoid" id="C7R759"/>
<evidence type="ECO:0000256" key="1">
    <source>
        <dbReference type="ARBA" id="ARBA00023016"/>
    </source>
</evidence>
<dbReference type="RefSeq" id="WP_015781120.1">
    <property type="nucleotide sequence ID" value="NC_013166.1"/>
</dbReference>
<dbReference type="GO" id="GO:0019243">
    <property type="term" value="P:methylglyoxal catabolic process to D-lactate via S-lactoyl-glutathione"/>
    <property type="evidence" value="ECO:0007669"/>
    <property type="project" value="TreeGrafter"/>
</dbReference>
<gene>
    <name evidence="6" type="ordered locus">Kkor_2105</name>
</gene>
<dbReference type="InterPro" id="IPR050325">
    <property type="entry name" value="Prot/Nucl_acid_deglycase"/>
</dbReference>
<comment type="similarity">
    <text evidence="3">Belongs to the peptidase C56 family. HSP31-like subfamily.</text>
</comment>
<dbReference type="eggNOG" id="COG0693">
    <property type="taxonomic scope" value="Bacteria"/>
</dbReference>
<accession>C7R759</accession>
<name>C7R759_KANKD</name>
<dbReference type="Pfam" id="PF01965">
    <property type="entry name" value="DJ-1_PfpI"/>
    <property type="match status" value="1"/>
</dbReference>
<dbReference type="PANTHER" id="PTHR48094">
    <property type="entry name" value="PROTEIN/NUCLEIC ACID DEGLYCASE DJ-1-RELATED"/>
    <property type="match status" value="1"/>
</dbReference>
<dbReference type="Gene3D" id="3.40.50.880">
    <property type="match status" value="1"/>
</dbReference>
<dbReference type="Proteomes" id="UP000001231">
    <property type="component" value="Chromosome"/>
</dbReference>
<keyword evidence="1" id="KW-0346">Stress response</keyword>
<dbReference type="InterPro" id="IPR002818">
    <property type="entry name" value="DJ-1/PfpI"/>
</dbReference>
<evidence type="ECO:0000313" key="6">
    <source>
        <dbReference type="EMBL" id="ACV27515.1"/>
    </source>
</evidence>
<keyword evidence="2" id="KW-0456">Lyase</keyword>
<dbReference type="OrthoDB" id="9792284at2"/>
<dbReference type="GO" id="GO:0005737">
    <property type="term" value="C:cytoplasm"/>
    <property type="evidence" value="ECO:0007669"/>
    <property type="project" value="TreeGrafter"/>
</dbReference>
<evidence type="ECO:0000313" key="7">
    <source>
        <dbReference type="Proteomes" id="UP000001231"/>
    </source>
</evidence>
<dbReference type="EMBL" id="CP001707">
    <property type="protein sequence ID" value="ACV27515.1"/>
    <property type="molecule type" value="Genomic_DNA"/>
</dbReference>
<reference evidence="6 7" key="1">
    <citation type="journal article" date="2009" name="Stand. Genomic Sci.">
        <title>Complete genome sequence of Kangiella koreensis type strain (SW-125).</title>
        <authorList>
            <person name="Han C."/>
            <person name="Sikorski J."/>
            <person name="Lapidus A."/>
            <person name="Nolan M."/>
            <person name="Glavina Del Rio T."/>
            <person name="Tice H."/>
            <person name="Cheng J.F."/>
            <person name="Lucas S."/>
            <person name="Chen F."/>
            <person name="Copeland A."/>
            <person name="Ivanova N."/>
            <person name="Mavromatis K."/>
            <person name="Ovchinnikova G."/>
            <person name="Pati A."/>
            <person name="Bruce D."/>
            <person name="Goodwin L."/>
            <person name="Pitluck S."/>
            <person name="Chen A."/>
            <person name="Palaniappan K."/>
            <person name="Land M."/>
            <person name="Hauser L."/>
            <person name="Chang Y.J."/>
            <person name="Jeffries C.D."/>
            <person name="Chain P."/>
            <person name="Saunders E."/>
            <person name="Brettin T."/>
            <person name="Goker M."/>
            <person name="Tindall B.J."/>
            <person name="Bristow J."/>
            <person name="Eisen J.A."/>
            <person name="Markowitz V."/>
            <person name="Hugenholtz P."/>
            <person name="Kyrpides N.C."/>
            <person name="Klenk H.P."/>
            <person name="Detter J.C."/>
        </authorList>
    </citation>
    <scope>NUCLEOTIDE SEQUENCE [LARGE SCALE GENOMIC DNA]</scope>
    <source>
        <strain evidence="7">DSM 16069 / KCTC 12182 / SW-125</strain>
    </source>
</reference>
<keyword evidence="4" id="KW-0732">Signal</keyword>
<organism evidence="6 7">
    <name type="scientific">Kangiella koreensis (strain DSM 16069 / JCM 12317 / KCTC 12182 / SW-125)</name>
    <dbReference type="NCBI Taxonomy" id="523791"/>
    <lineage>
        <taxon>Bacteria</taxon>
        <taxon>Pseudomonadati</taxon>
        <taxon>Pseudomonadota</taxon>
        <taxon>Gammaproteobacteria</taxon>
        <taxon>Kangiellales</taxon>
        <taxon>Kangiellaceae</taxon>
        <taxon>Kangiella</taxon>
    </lineage>
</organism>